<dbReference type="AlphaFoldDB" id="A0A8J5XGT0"/>
<feature type="region of interest" description="Disordered" evidence="10">
    <location>
        <begin position="325"/>
        <end position="354"/>
    </location>
</feature>
<evidence type="ECO:0000256" key="2">
    <source>
        <dbReference type="ARBA" id="ARBA00012720"/>
    </source>
</evidence>
<feature type="domain" description="HhH-GPD" evidence="11">
    <location>
        <begin position="152"/>
        <end position="304"/>
    </location>
</feature>
<dbReference type="GO" id="GO:0140078">
    <property type="term" value="F:class I DNA-(apurinic or apyrimidinic site) endonuclease activity"/>
    <property type="evidence" value="ECO:0007669"/>
    <property type="project" value="UniProtKB-EC"/>
</dbReference>
<dbReference type="SUPFAM" id="SSF48150">
    <property type="entry name" value="DNA-glycosylase"/>
    <property type="match status" value="1"/>
</dbReference>
<sequence length="354" mass="38458">MAREWRDLDVPAARLRLAPTLLSGMSFRWRRRASDGVFEGVLGADAYELRETERSVQFRVLSAAPAVDAEARLRAHLSLDRGVDVHSWLTRLRAPPPCFAAAASALGGVRVLTVDKLEAVVAFMGSANNNIKRNMQMVEALCAAFDSSRVPLGDDITDAGGASPNPAAQHFRFPTVAQLLELTVEQLWALGWGYRAPRLHKLVRELAERGSERYLESLASLPEHEARVALCELSGVGRKVADCVLLFAYAHDGCVPVDTHCLQLAQTRILPSIRGLSLTPAVYIRIVARFHELFGASHAGWAFMVLFVGELSDFKRHVAARLAPAGPTDAQGAGEAATPPPAQHPDSAGHGRRE</sequence>
<dbReference type="Proteomes" id="UP000751190">
    <property type="component" value="Unassembled WGS sequence"/>
</dbReference>
<gene>
    <name evidence="12" type="ORF">KFE25_013664</name>
</gene>
<dbReference type="Pfam" id="PF07934">
    <property type="entry name" value="OGG_N"/>
    <property type="match status" value="1"/>
</dbReference>
<dbReference type="InterPro" id="IPR023170">
    <property type="entry name" value="HhH_base_excis_C"/>
</dbReference>
<dbReference type="InterPro" id="IPR011257">
    <property type="entry name" value="DNA_glycosylase"/>
</dbReference>
<evidence type="ECO:0000313" key="13">
    <source>
        <dbReference type="Proteomes" id="UP000751190"/>
    </source>
</evidence>
<reference evidence="12" key="1">
    <citation type="submission" date="2021-05" db="EMBL/GenBank/DDBJ databases">
        <title>The genome of the haptophyte Pavlova lutheri (Diacronema luteri, Pavlovales) - a model for lipid biosynthesis in eukaryotic algae.</title>
        <authorList>
            <person name="Hulatt C.J."/>
            <person name="Posewitz M.C."/>
        </authorList>
    </citation>
    <scope>NUCLEOTIDE SEQUENCE</scope>
    <source>
        <strain evidence="12">NIVA-4/92</strain>
    </source>
</reference>
<dbReference type="GO" id="GO:0003684">
    <property type="term" value="F:damaged DNA binding"/>
    <property type="evidence" value="ECO:0007669"/>
    <property type="project" value="InterPro"/>
</dbReference>
<dbReference type="InterPro" id="IPR003265">
    <property type="entry name" value="HhH-GPD_domain"/>
</dbReference>
<evidence type="ECO:0000313" key="12">
    <source>
        <dbReference type="EMBL" id="KAG8468581.1"/>
    </source>
</evidence>
<evidence type="ECO:0000256" key="7">
    <source>
        <dbReference type="ARBA" id="ARBA00023268"/>
    </source>
</evidence>
<evidence type="ECO:0000256" key="8">
    <source>
        <dbReference type="ARBA" id="ARBA00023295"/>
    </source>
</evidence>
<evidence type="ECO:0000256" key="1">
    <source>
        <dbReference type="ARBA" id="ARBA00010679"/>
    </source>
</evidence>
<keyword evidence="3" id="KW-0227">DNA damage</keyword>
<dbReference type="Gene3D" id="1.10.1670.10">
    <property type="entry name" value="Helix-hairpin-Helix base-excision DNA repair enzymes (C-terminal)"/>
    <property type="match status" value="1"/>
</dbReference>
<evidence type="ECO:0000256" key="9">
    <source>
        <dbReference type="ARBA" id="ARBA00044632"/>
    </source>
</evidence>
<organism evidence="12 13">
    <name type="scientific">Diacronema lutheri</name>
    <name type="common">Unicellular marine alga</name>
    <name type="synonym">Monochrysis lutheri</name>
    <dbReference type="NCBI Taxonomy" id="2081491"/>
    <lineage>
        <taxon>Eukaryota</taxon>
        <taxon>Haptista</taxon>
        <taxon>Haptophyta</taxon>
        <taxon>Pavlovophyceae</taxon>
        <taxon>Pavlovales</taxon>
        <taxon>Pavlovaceae</taxon>
        <taxon>Diacronema</taxon>
    </lineage>
</organism>
<dbReference type="SMART" id="SM00478">
    <property type="entry name" value="ENDO3c"/>
    <property type="match status" value="1"/>
</dbReference>
<dbReference type="EMBL" id="JAGTXO010000004">
    <property type="protein sequence ID" value="KAG8468581.1"/>
    <property type="molecule type" value="Genomic_DNA"/>
</dbReference>
<dbReference type="GO" id="GO:0006285">
    <property type="term" value="P:base-excision repair, AP site formation"/>
    <property type="evidence" value="ECO:0007669"/>
    <property type="project" value="TreeGrafter"/>
</dbReference>
<proteinExistence type="inferred from homology"/>
<dbReference type="GO" id="GO:0006289">
    <property type="term" value="P:nucleotide-excision repair"/>
    <property type="evidence" value="ECO:0007669"/>
    <property type="project" value="InterPro"/>
</dbReference>
<dbReference type="GO" id="GO:0005634">
    <property type="term" value="C:nucleus"/>
    <property type="evidence" value="ECO:0007669"/>
    <property type="project" value="TreeGrafter"/>
</dbReference>
<keyword evidence="5" id="KW-0234">DNA repair</keyword>
<keyword evidence="8" id="KW-0326">Glycosidase</keyword>
<dbReference type="EC" id="4.2.99.18" evidence="2"/>
<name>A0A8J5XGT0_DIALT</name>
<evidence type="ECO:0000256" key="6">
    <source>
        <dbReference type="ARBA" id="ARBA00023239"/>
    </source>
</evidence>
<evidence type="ECO:0000256" key="5">
    <source>
        <dbReference type="ARBA" id="ARBA00023204"/>
    </source>
</evidence>
<dbReference type="PANTHER" id="PTHR10242:SF2">
    <property type="entry name" value="N-GLYCOSYLASE_DNA LYASE"/>
    <property type="match status" value="1"/>
</dbReference>
<comment type="catalytic activity">
    <reaction evidence="9">
        <text>2'-deoxyribonucleotide-(2'-deoxyribose 5'-phosphate)-2'-deoxyribonucleotide-DNA = a 3'-end 2'-deoxyribonucleotide-(2,3-dehydro-2,3-deoxyribose 5'-phosphate)-DNA + a 5'-end 5'-phospho-2'-deoxyribonucleoside-DNA + H(+)</text>
        <dbReference type="Rhea" id="RHEA:66592"/>
        <dbReference type="Rhea" id="RHEA-COMP:13180"/>
        <dbReference type="Rhea" id="RHEA-COMP:16897"/>
        <dbReference type="Rhea" id="RHEA-COMP:17067"/>
        <dbReference type="ChEBI" id="CHEBI:15378"/>
        <dbReference type="ChEBI" id="CHEBI:136412"/>
        <dbReference type="ChEBI" id="CHEBI:157695"/>
        <dbReference type="ChEBI" id="CHEBI:167181"/>
        <dbReference type="EC" id="4.2.99.18"/>
    </reaction>
</comment>
<dbReference type="InterPro" id="IPR052054">
    <property type="entry name" value="Oxidative_DNA_repair_enzyme"/>
</dbReference>
<dbReference type="Gene3D" id="3.30.310.40">
    <property type="match status" value="1"/>
</dbReference>
<evidence type="ECO:0000256" key="10">
    <source>
        <dbReference type="SAM" id="MobiDB-lite"/>
    </source>
</evidence>
<dbReference type="SUPFAM" id="SSF55945">
    <property type="entry name" value="TATA-box binding protein-like"/>
    <property type="match status" value="1"/>
</dbReference>
<evidence type="ECO:0000259" key="11">
    <source>
        <dbReference type="SMART" id="SM00478"/>
    </source>
</evidence>
<dbReference type="PANTHER" id="PTHR10242">
    <property type="entry name" value="8-OXOGUANINE DNA GLYCOSYLASE"/>
    <property type="match status" value="1"/>
</dbReference>
<keyword evidence="4" id="KW-0378">Hydrolase</keyword>
<dbReference type="OrthoDB" id="238681at2759"/>
<comment type="caution">
    <text evidence="12">The sequence shown here is derived from an EMBL/GenBank/DDBJ whole genome shotgun (WGS) entry which is preliminary data.</text>
</comment>
<dbReference type="InterPro" id="IPR012904">
    <property type="entry name" value="OGG_N"/>
</dbReference>
<accession>A0A8J5XGT0</accession>
<comment type="similarity">
    <text evidence="1">Belongs to the type-1 OGG1 family.</text>
</comment>
<dbReference type="CDD" id="cd00056">
    <property type="entry name" value="ENDO3c"/>
    <property type="match status" value="1"/>
</dbReference>
<keyword evidence="6" id="KW-0456">Lyase</keyword>
<keyword evidence="13" id="KW-1185">Reference proteome</keyword>
<dbReference type="OMA" id="FMGSANN"/>
<dbReference type="Gene3D" id="1.10.340.30">
    <property type="entry name" value="Hypothetical protein, domain 2"/>
    <property type="match status" value="1"/>
</dbReference>
<evidence type="ECO:0000256" key="4">
    <source>
        <dbReference type="ARBA" id="ARBA00022801"/>
    </source>
</evidence>
<protein>
    <recommendedName>
        <fullName evidence="2">DNA-(apurinic or apyrimidinic site) lyase</fullName>
        <ecNumber evidence="2">4.2.99.18</ecNumber>
    </recommendedName>
</protein>
<evidence type="ECO:0000256" key="3">
    <source>
        <dbReference type="ARBA" id="ARBA00022763"/>
    </source>
</evidence>
<dbReference type="GO" id="GO:0034039">
    <property type="term" value="F:8-oxo-7,8-dihydroguanine DNA N-glycosylase activity"/>
    <property type="evidence" value="ECO:0007669"/>
    <property type="project" value="TreeGrafter"/>
</dbReference>
<keyword evidence="7" id="KW-0511">Multifunctional enzyme</keyword>